<reference evidence="13 15" key="2">
    <citation type="submission" date="2023-07" db="EMBL/GenBank/DDBJ databases">
        <title>Genomic Encyclopedia of Type Strains, Phase IV (KMG-IV): sequencing the most valuable type-strain genomes for metagenomic binning, comparative biology and taxonomic classification.</title>
        <authorList>
            <person name="Goeker M."/>
        </authorList>
    </citation>
    <scope>NUCLEOTIDE SEQUENCE [LARGE SCALE GENOMIC DNA]</scope>
    <source>
        <strain evidence="13 15">DSM 338</strain>
    </source>
</reference>
<dbReference type="GO" id="GO:0003904">
    <property type="term" value="F:deoxyribodipyrimidine photo-lyase activity"/>
    <property type="evidence" value="ECO:0007669"/>
    <property type="project" value="UniProtKB-EC"/>
</dbReference>
<feature type="binding site" evidence="8">
    <location>
        <position position="277"/>
    </location>
    <ligand>
        <name>FAD</name>
        <dbReference type="ChEBI" id="CHEBI:57692"/>
    </ligand>
</feature>
<dbReference type="RefSeq" id="WP_281806518.1">
    <property type="nucleotide sequence ID" value="NZ_BSDO01000002.1"/>
</dbReference>
<evidence type="ECO:0000313" key="13">
    <source>
        <dbReference type="EMBL" id="MDR6332553.1"/>
    </source>
</evidence>
<dbReference type="Gene3D" id="1.10.579.10">
    <property type="entry name" value="DNA Cyclobutane Dipyrimidine Photolyase, subunit A, domain 3"/>
    <property type="match status" value="1"/>
</dbReference>
<dbReference type="InterPro" id="IPR036134">
    <property type="entry name" value="Crypto/Photolyase_FAD-like_sf"/>
</dbReference>
<evidence type="ECO:0000256" key="3">
    <source>
        <dbReference type="ARBA" id="ARBA00014046"/>
    </source>
</evidence>
<evidence type="ECO:0000256" key="4">
    <source>
        <dbReference type="ARBA" id="ARBA00022630"/>
    </source>
</evidence>
<dbReference type="PROSITE" id="PS51645">
    <property type="entry name" value="PHR_CRY_ALPHA_BETA"/>
    <property type="match status" value="1"/>
</dbReference>
<sequence>MTAAPSLLWFRDDLRLADNPALNALAETGAPIAALYVLDEDSPHIRPLGGAARWWLAQSLQALRADLSHHGIPLILRQGPATRIVPEVAAALGAATVAFNDRAGEAEGKLDRAITARLAAEDRLVLHFCAHLLHPPGTVLGGSGRMPRTFSSFHRAALRERDLSPPLPAPKRLKGVTRAPEGDTLESFALEPEKPDWAGGLRTAWHVGEAAARARLSAFIADGLKGYATGRDRPDLDHVSRLSPHLRFGGVSPRQILFAVRHAVDAGEVPGSDAAKFEAELYWREFSYHLLAEEPDIARRNIQPSFDAFPWRECSGELKAWRRGLTGYPLVDAGMRQLWQTGWMHNRVRMVVASFLAKHLLIDWRAGEDWFWDTLVDADAANNAASWQWVAGSGLDAAPYFRIFNPVMQGEKFDPDGTYVRTYVPELKRLPAKLIHQPWTAPQDTLAAAGIRLGHTYPKPLVDHAAARDRALRAFEHLRHAAPTEVRAAAR</sequence>
<feature type="binding site" evidence="8">
    <location>
        <position position="227"/>
    </location>
    <ligand>
        <name>FAD</name>
        <dbReference type="ChEBI" id="CHEBI:57692"/>
    </ligand>
</feature>
<keyword evidence="5 8" id="KW-0274">FAD</keyword>
<dbReference type="SUPFAM" id="SSF48173">
    <property type="entry name" value="Cryptochrome/photolyase FAD-binding domain"/>
    <property type="match status" value="1"/>
</dbReference>
<comment type="catalytic activity">
    <reaction evidence="7">
        <text>cyclobutadipyrimidine (in DNA) = 2 pyrimidine residues (in DNA).</text>
        <dbReference type="EC" id="4.1.99.3"/>
    </reaction>
</comment>
<accession>A0A9W6CL84</accession>
<evidence type="ECO:0000256" key="1">
    <source>
        <dbReference type="ARBA" id="ARBA00001932"/>
    </source>
</evidence>
<dbReference type="PROSITE" id="PS00691">
    <property type="entry name" value="DNA_PHOTOLYASES_1_2"/>
    <property type="match status" value="1"/>
</dbReference>
<dbReference type="Proteomes" id="UP001245370">
    <property type="component" value="Unassembled WGS sequence"/>
</dbReference>
<comment type="cofactor">
    <cofactor evidence="1">
        <name>(6R)-5,10-methylene-5,6,7,8-tetrahydrofolate</name>
        <dbReference type="ChEBI" id="CHEBI:15636"/>
    </cofactor>
</comment>
<dbReference type="GO" id="GO:0071949">
    <property type="term" value="F:FAD binding"/>
    <property type="evidence" value="ECO:0007669"/>
    <property type="project" value="TreeGrafter"/>
</dbReference>
<evidence type="ECO:0000256" key="9">
    <source>
        <dbReference type="PIRSR" id="PIRSR602081-2"/>
    </source>
</evidence>
<dbReference type="GO" id="GO:0003677">
    <property type="term" value="F:DNA binding"/>
    <property type="evidence" value="ECO:0007669"/>
    <property type="project" value="TreeGrafter"/>
</dbReference>
<keyword evidence="13" id="KW-0456">Lyase</keyword>
<feature type="domain" description="Photolyase/cryptochrome alpha/beta" evidence="11">
    <location>
        <begin position="4"/>
        <end position="133"/>
    </location>
</feature>
<dbReference type="InterPro" id="IPR005101">
    <property type="entry name" value="Cryptochr/Photolyase_FAD-bd"/>
</dbReference>
<dbReference type="InterPro" id="IPR036155">
    <property type="entry name" value="Crypto/Photolyase_N_sf"/>
</dbReference>
<dbReference type="InterPro" id="IPR006050">
    <property type="entry name" value="DNA_photolyase_N"/>
</dbReference>
<comment type="caution">
    <text evidence="12">The sequence shown here is derived from an EMBL/GenBank/DDBJ whole genome shotgun (WGS) entry which is preliminary data.</text>
</comment>
<evidence type="ECO:0000256" key="2">
    <source>
        <dbReference type="ARBA" id="ARBA00013149"/>
    </source>
</evidence>
<dbReference type="SUPFAM" id="SSF52425">
    <property type="entry name" value="Cryptochrome/photolyase, N-terminal domain"/>
    <property type="match status" value="1"/>
</dbReference>
<dbReference type="Pfam" id="PF00875">
    <property type="entry name" value="DNA_photolyase"/>
    <property type="match status" value="1"/>
</dbReference>
<evidence type="ECO:0000313" key="14">
    <source>
        <dbReference type="Proteomes" id="UP001144397"/>
    </source>
</evidence>
<protein>
    <recommendedName>
        <fullName evidence="3">Deoxyribodipyrimidine photo-lyase</fullName>
        <ecNumber evidence="2">4.1.99.3</ecNumber>
    </recommendedName>
</protein>
<dbReference type="PRINTS" id="PR00147">
    <property type="entry name" value="DNAPHOTLYASE"/>
</dbReference>
<dbReference type="Gene3D" id="3.40.50.620">
    <property type="entry name" value="HUPs"/>
    <property type="match status" value="1"/>
</dbReference>
<evidence type="ECO:0000313" key="12">
    <source>
        <dbReference type="EMBL" id="GLI21695.1"/>
    </source>
</evidence>
<dbReference type="EMBL" id="BSDO01000002">
    <property type="protein sequence ID" value="GLI21695.1"/>
    <property type="molecule type" value="Genomic_DNA"/>
</dbReference>
<feature type="site" description="Electron transfer via tryptophanyl radical" evidence="9">
    <location>
        <position position="387"/>
    </location>
</feature>
<evidence type="ECO:0000313" key="15">
    <source>
        <dbReference type="Proteomes" id="UP001245370"/>
    </source>
</evidence>
<dbReference type="Proteomes" id="UP001144397">
    <property type="component" value="Unassembled WGS sequence"/>
</dbReference>
<dbReference type="InterPro" id="IPR002081">
    <property type="entry name" value="Cryptochrome/DNA_photolyase_1"/>
</dbReference>
<dbReference type="GeneID" id="95762164"/>
<proteinExistence type="inferred from homology"/>
<evidence type="ECO:0000259" key="11">
    <source>
        <dbReference type="PROSITE" id="PS51645"/>
    </source>
</evidence>
<dbReference type="PANTHER" id="PTHR11455">
    <property type="entry name" value="CRYPTOCHROME"/>
    <property type="match status" value="1"/>
</dbReference>
<evidence type="ECO:0000256" key="5">
    <source>
        <dbReference type="ARBA" id="ARBA00022827"/>
    </source>
</evidence>
<dbReference type="InterPro" id="IPR018394">
    <property type="entry name" value="DNA_photolyase_1_CS_C"/>
</dbReference>
<dbReference type="FunFam" id="1.10.579.10:FF:000003">
    <property type="entry name" value="Deoxyribodipyrimidine photo-lyase"/>
    <property type="match status" value="1"/>
</dbReference>
<dbReference type="GO" id="GO:0000719">
    <property type="term" value="P:photoreactive repair"/>
    <property type="evidence" value="ECO:0007669"/>
    <property type="project" value="UniProtKB-ARBA"/>
</dbReference>
<comment type="cofactor">
    <cofactor evidence="8">
        <name>FAD</name>
        <dbReference type="ChEBI" id="CHEBI:57692"/>
    </cofactor>
    <text evidence="8">Binds 1 FAD per subunit.</text>
</comment>
<organism evidence="12 14">
    <name type="scientific">Xanthobacter flavus</name>
    <dbReference type="NCBI Taxonomy" id="281"/>
    <lineage>
        <taxon>Bacteria</taxon>
        <taxon>Pseudomonadati</taxon>
        <taxon>Pseudomonadota</taxon>
        <taxon>Alphaproteobacteria</taxon>
        <taxon>Hyphomicrobiales</taxon>
        <taxon>Xanthobacteraceae</taxon>
        <taxon>Xanthobacter</taxon>
    </lineage>
</organism>
<dbReference type="EMBL" id="JAVDPY010000001">
    <property type="protein sequence ID" value="MDR6332553.1"/>
    <property type="molecule type" value="Genomic_DNA"/>
</dbReference>
<feature type="binding site" evidence="8">
    <location>
        <begin position="377"/>
        <end position="379"/>
    </location>
    <ligand>
        <name>FAD</name>
        <dbReference type="ChEBI" id="CHEBI:57692"/>
    </ligand>
</feature>
<comment type="similarity">
    <text evidence="10">Belongs to the DNA photolyase family.</text>
</comment>
<dbReference type="AlphaFoldDB" id="A0A9W6CL84"/>
<dbReference type="InterPro" id="IPR014729">
    <property type="entry name" value="Rossmann-like_a/b/a_fold"/>
</dbReference>
<evidence type="ECO:0000256" key="6">
    <source>
        <dbReference type="ARBA" id="ARBA00022991"/>
    </source>
</evidence>
<dbReference type="Gene3D" id="1.25.40.80">
    <property type="match status" value="1"/>
</dbReference>
<gene>
    <name evidence="13" type="ORF">GGQ86_001000</name>
    <name evidence="12" type="ORF">XFLAVUS301_13690</name>
</gene>
<keyword evidence="15" id="KW-1185">Reference proteome</keyword>
<dbReference type="PROSITE" id="PS00394">
    <property type="entry name" value="DNA_PHOTOLYASES_1_1"/>
    <property type="match status" value="1"/>
</dbReference>
<evidence type="ECO:0000256" key="8">
    <source>
        <dbReference type="PIRSR" id="PIRSR602081-1"/>
    </source>
</evidence>
<keyword evidence="6 10" id="KW-0157">Chromophore</keyword>
<dbReference type="Pfam" id="PF03441">
    <property type="entry name" value="FAD_binding_7"/>
    <property type="match status" value="1"/>
</dbReference>
<keyword evidence="4 8" id="KW-0285">Flavoprotein</keyword>
<reference evidence="12" key="1">
    <citation type="submission" date="2022-12" db="EMBL/GenBank/DDBJ databases">
        <title>Reference genome sequencing for broad-spectrum identification of bacterial and archaeal isolates by mass spectrometry.</title>
        <authorList>
            <person name="Sekiguchi Y."/>
            <person name="Tourlousse D.M."/>
        </authorList>
    </citation>
    <scope>NUCLEOTIDE SEQUENCE</scope>
    <source>
        <strain evidence="12">301</strain>
    </source>
</reference>
<evidence type="ECO:0000256" key="7">
    <source>
        <dbReference type="ARBA" id="ARBA00033999"/>
    </source>
</evidence>
<feature type="site" description="Electron transfer via tryptophanyl radical" evidence="9">
    <location>
        <position position="364"/>
    </location>
</feature>
<dbReference type="GO" id="GO:0009416">
    <property type="term" value="P:response to light stimulus"/>
    <property type="evidence" value="ECO:0007669"/>
    <property type="project" value="TreeGrafter"/>
</dbReference>
<dbReference type="EC" id="4.1.99.3" evidence="2"/>
<evidence type="ECO:0000256" key="10">
    <source>
        <dbReference type="RuleBase" id="RU004182"/>
    </source>
</evidence>
<name>A0A9W6CL84_XANFL</name>
<dbReference type="PANTHER" id="PTHR11455:SF9">
    <property type="entry name" value="CRYPTOCHROME CIRCADIAN CLOCK 5 ISOFORM X1"/>
    <property type="match status" value="1"/>
</dbReference>
<feature type="site" description="Electron transfer via tryptophanyl radical" evidence="9">
    <location>
        <position position="311"/>
    </location>
</feature>